<evidence type="ECO:0000313" key="3">
    <source>
        <dbReference type="Proteomes" id="UP001230035"/>
    </source>
</evidence>
<accession>A0ABT6XQM2</accession>
<dbReference type="PROSITE" id="PS51257">
    <property type="entry name" value="PROKAR_LIPOPROTEIN"/>
    <property type="match status" value="1"/>
</dbReference>
<keyword evidence="1" id="KW-1133">Transmembrane helix</keyword>
<sequence>MKKVLILIAIFLIGCSSKKNTYKFDSNQKFDSISYQSERIIYPSLKDTVYIKSPCDSLGNLRPFKQSFTTTQGKISIEGKDNQITAKIDLKGTSTTEINTNKTSKEKSKSESKSEKIVVVNDWKLIMALALSILLNIVFIINKIRAFKNP</sequence>
<feature type="transmembrane region" description="Helical" evidence="1">
    <location>
        <begin position="123"/>
        <end position="141"/>
    </location>
</feature>
<dbReference type="RefSeq" id="WP_283238976.1">
    <property type="nucleotide sequence ID" value="NZ_JASGBP010000003.1"/>
</dbReference>
<evidence type="ECO:0008006" key="4">
    <source>
        <dbReference type="Google" id="ProtNLM"/>
    </source>
</evidence>
<keyword evidence="1" id="KW-0812">Transmembrane</keyword>
<keyword evidence="3" id="KW-1185">Reference proteome</keyword>
<keyword evidence="1" id="KW-0472">Membrane</keyword>
<name>A0ABT6XQM2_9FLAO</name>
<dbReference type="Proteomes" id="UP001230035">
    <property type="component" value="Unassembled WGS sequence"/>
</dbReference>
<gene>
    <name evidence="2" type="ORF">QHT84_07690</name>
</gene>
<organism evidence="2 3">
    <name type="scientific">Flavobacterium sedimenticola</name>
    <dbReference type="NCBI Taxonomy" id="3043286"/>
    <lineage>
        <taxon>Bacteria</taxon>
        <taxon>Pseudomonadati</taxon>
        <taxon>Bacteroidota</taxon>
        <taxon>Flavobacteriia</taxon>
        <taxon>Flavobacteriales</taxon>
        <taxon>Flavobacteriaceae</taxon>
        <taxon>Flavobacterium</taxon>
    </lineage>
</organism>
<proteinExistence type="predicted"/>
<reference evidence="2 3" key="1">
    <citation type="submission" date="2023-05" db="EMBL/GenBank/DDBJ databases">
        <title>Flavobacterium sedimenti sp. nov., isolated from the sediment.</title>
        <authorList>
            <person name="Wu N."/>
        </authorList>
    </citation>
    <scope>NUCLEOTIDE SEQUENCE [LARGE SCALE GENOMIC DNA]</scope>
    <source>
        <strain evidence="2 3">YZ-48</strain>
    </source>
</reference>
<evidence type="ECO:0000256" key="1">
    <source>
        <dbReference type="SAM" id="Phobius"/>
    </source>
</evidence>
<protein>
    <recommendedName>
        <fullName evidence="4">Lipoprotein</fullName>
    </recommendedName>
</protein>
<dbReference type="EMBL" id="JASGBP010000003">
    <property type="protein sequence ID" value="MDI9257295.1"/>
    <property type="molecule type" value="Genomic_DNA"/>
</dbReference>
<evidence type="ECO:0000313" key="2">
    <source>
        <dbReference type="EMBL" id="MDI9257295.1"/>
    </source>
</evidence>
<comment type="caution">
    <text evidence="2">The sequence shown here is derived from an EMBL/GenBank/DDBJ whole genome shotgun (WGS) entry which is preliminary data.</text>
</comment>